<evidence type="ECO:0000313" key="3">
    <source>
        <dbReference type="Proteomes" id="UP001497516"/>
    </source>
</evidence>
<keyword evidence="3" id="KW-1185">Reference proteome</keyword>
<organism evidence="2 3">
    <name type="scientific">Linum trigynum</name>
    <dbReference type="NCBI Taxonomy" id="586398"/>
    <lineage>
        <taxon>Eukaryota</taxon>
        <taxon>Viridiplantae</taxon>
        <taxon>Streptophyta</taxon>
        <taxon>Embryophyta</taxon>
        <taxon>Tracheophyta</taxon>
        <taxon>Spermatophyta</taxon>
        <taxon>Magnoliopsida</taxon>
        <taxon>eudicotyledons</taxon>
        <taxon>Gunneridae</taxon>
        <taxon>Pentapetalae</taxon>
        <taxon>rosids</taxon>
        <taxon>fabids</taxon>
        <taxon>Malpighiales</taxon>
        <taxon>Linaceae</taxon>
        <taxon>Linum</taxon>
    </lineage>
</organism>
<accession>A0AAV2FB12</accession>
<feature type="region of interest" description="Disordered" evidence="1">
    <location>
        <begin position="44"/>
        <end position="122"/>
    </location>
</feature>
<gene>
    <name evidence="2" type="ORF">LTRI10_LOCUS35893</name>
</gene>
<dbReference type="Proteomes" id="UP001497516">
    <property type="component" value="Chromosome 6"/>
</dbReference>
<reference evidence="2 3" key="1">
    <citation type="submission" date="2024-04" db="EMBL/GenBank/DDBJ databases">
        <authorList>
            <person name="Fracassetti M."/>
        </authorList>
    </citation>
    <scope>NUCLEOTIDE SEQUENCE [LARGE SCALE GENOMIC DNA]</scope>
</reference>
<feature type="compositionally biased region" description="Polar residues" evidence="1">
    <location>
        <begin position="63"/>
        <end position="72"/>
    </location>
</feature>
<proteinExistence type="predicted"/>
<protein>
    <submittedName>
        <fullName evidence="2">Uncharacterized protein</fullName>
    </submittedName>
</protein>
<evidence type="ECO:0000313" key="2">
    <source>
        <dbReference type="EMBL" id="CAL1395461.1"/>
    </source>
</evidence>
<evidence type="ECO:0000256" key="1">
    <source>
        <dbReference type="SAM" id="MobiDB-lite"/>
    </source>
</evidence>
<name>A0AAV2FB12_9ROSI</name>
<dbReference type="EMBL" id="OZ034819">
    <property type="protein sequence ID" value="CAL1395461.1"/>
    <property type="molecule type" value="Genomic_DNA"/>
</dbReference>
<sequence length="122" mass="14296">MISGTGQQQAMQCQWCESTHHTVEDFQAMRESSTPQEQVNFINNVRRNDPYSNTYNEEWRQHPNFSWSGNNNPKPPGFQAPAASFPNQRQPYQPRPGQMQQQQPLYQPRQGQAFQQPPQQQY</sequence>
<feature type="compositionally biased region" description="Low complexity" evidence="1">
    <location>
        <begin position="88"/>
        <end position="122"/>
    </location>
</feature>
<dbReference type="AlphaFoldDB" id="A0AAV2FB12"/>
<feature type="compositionally biased region" description="Polar residues" evidence="1">
    <location>
        <begin position="44"/>
        <end position="56"/>
    </location>
</feature>